<dbReference type="AlphaFoldDB" id="A0A229UWR9"/>
<comment type="caution">
    <text evidence="4">The sequence shown here is derived from an EMBL/GenBank/DDBJ whole genome shotgun (WGS) entry which is preliminary data.</text>
</comment>
<keyword evidence="2" id="KW-1133">Transmembrane helix</keyword>
<keyword evidence="2" id="KW-0812">Transmembrane</keyword>
<dbReference type="EMBL" id="NMQW01000002">
    <property type="protein sequence ID" value="OXM87884.1"/>
    <property type="molecule type" value="Genomic_DNA"/>
</dbReference>
<sequence length="170" mass="18784">MIYIWITAIMLVAAFVNDVRVQKIPNTITAGGWLLGIALHGWLSGWPGLKEALLGTSLGLVPMMILYIVRAVGAGDVKLFAAIGALNGGVFVIQSLMFSLWYAAVAAIIILLWRKEGRACFARIYFVLLQLISFRSVSHWKSYSTSSHHLRFPMMWAVLPAAVTVYMNVV</sequence>
<dbReference type="PANTHER" id="PTHR30487:SF0">
    <property type="entry name" value="PREPILIN LEADER PEPTIDASE_N-METHYLTRANSFERASE-RELATED"/>
    <property type="match status" value="1"/>
</dbReference>
<dbReference type="RefSeq" id="WP_094013134.1">
    <property type="nucleotide sequence ID" value="NZ_NMQW01000002.1"/>
</dbReference>
<feature type="transmembrane region" description="Helical" evidence="2">
    <location>
        <begin position="89"/>
        <end position="113"/>
    </location>
</feature>
<keyword evidence="2" id="KW-0472">Membrane</keyword>
<name>A0A229UWR9_9BACL</name>
<dbReference type="GO" id="GO:0006465">
    <property type="term" value="P:signal peptide processing"/>
    <property type="evidence" value="ECO:0007669"/>
    <property type="project" value="TreeGrafter"/>
</dbReference>
<evidence type="ECO:0000259" key="3">
    <source>
        <dbReference type="Pfam" id="PF01478"/>
    </source>
</evidence>
<evidence type="ECO:0000313" key="4">
    <source>
        <dbReference type="EMBL" id="OXM87884.1"/>
    </source>
</evidence>
<organism evidence="4 5">
    <name type="scientific">Paenibacillus rigui</name>
    <dbReference type="NCBI Taxonomy" id="554312"/>
    <lineage>
        <taxon>Bacteria</taxon>
        <taxon>Bacillati</taxon>
        <taxon>Bacillota</taxon>
        <taxon>Bacilli</taxon>
        <taxon>Bacillales</taxon>
        <taxon>Paenibacillaceae</taxon>
        <taxon>Paenibacillus</taxon>
    </lineage>
</organism>
<dbReference type="InterPro" id="IPR050882">
    <property type="entry name" value="Prepilin_peptidase/N-MTase"/>
</dbReference>
<feature type="transmembrane region" description="Helical" evidence="2">
    <location>
        <begin position="150"/>
        <end position="169"/>
    </location>
</feature>
<comment type="similarity">
    <text evidence="1">Belongs to the peptidase A24 family.</text>
</comment>
<dbReference type="GO" id="GO:0005886">
    <property type="term" value="C:plasma membrane"/>
    <property type="evidence" value="ECO:0007669"/>
    <property type="project" value="TreeGrafter"/>
</dbReference>
<evidence type="ECO:0000256" key="2">
    <source>
        <dbReference type="SAM" id="Phobius"/>
    </source>
</evidence>
<dbReference type="PANTHER" id="PTHR30487">
    <property type="entry name" value="TYPE 4 PREPILIN-LIKE PROTEINS LEADER PEPTIDE-PROCESSING ENZYME"/>
    <property type="match status" value="1"/>
</dbReference>
<feature type="domain" description="Prepilin type IV endopeptidase peptidase" evidence="3">
    <location>
        <begin position="5"/>
        <end position="111"/>
    </location>
</feature>
<evidence type="ECO:0000256" key="1">
    <source>
        <dbReference type="ARBA" id="ARBA00005801"/>
    </source>
</evidence>
<dbReference type="InterPro" id="IPR000045">
    <property type="entry name" value="Prepilin_IV_endopep_pep"/>
</dbReference>
<feature type="transmembrane region" description="Helical" evidence="2">
    <location>
        <begin position="28"/>
        <end position="45"/>
    </location>
</feature>
<dbReference type="Gene3D" id="1.20.120.1220">
    <property type="match status" value="1"/>
</dbReference>
<evidence type="ECO:0000313" key="5">
    <source>
        <dbReference type="Proteomes" id="UP000215509"/>
    </source>
</evidence>
<feature type="transmembrane region" description="Helical" evidence="2">
    <location>
        <begin position="120"/>
        <end position="138"/>
    </location>
</feature>
<protein>
    <submittedName>
        <fullName evidence="4">Prepilin peptidase</fullName>
    </submittedName>
</protein>
<dbReference type="Proteomes" id="UP000215509">
    <property type="component" value="Unassembled WGS sequence"/>
</dbReference>
<gene>
    <name evidence="4" type="ORF">CF651_01875</name>
</gene>
<dbReference type="GO" id="GO:0004190">
    <property type="term" value="F:aspartic-type endopeptidase activity"/>
    <property type="evidence" value="ECO:0007669"/>
    <property type="project" value="InterPro"/>
</dbReference>
<accession>A0A229UWR9</accession>
<dbReference type="Pfam" id="PF01478">
    <property type="entry name" value="Peptidase_A24"/>
    <property type="match status" value="1"/>
</dbReference>
<keyword evidence="5" id="KW-1185">Reference proteome</keyword>
<feature type="transmembrane region" description="Helical" evidence="2">
    <location>
        <begin position="52"/>
        <end position="69"/>
    </location>
</feature>
<dbReference type="OrthoDB" id="5508079at2"/>
<reference evidence="4 5" key="1">
    <citation type="submission" date="2017-07" db="EMBL/GenBank/DDBJ databases">
        <title>Genome sequencing and assembly of Paenibacillus rigui.</title>
        <authorList>
            <person name="Mayilraj S."/>
        </authorList>
    </citation>
    <scope>NUCLEOTIDE SEQUENCE [LARGE SCALE GENOMIC DNA]</scope>
    <source>
        <strain evidence="4 5">JCM 16352</strain>
    </source>
</reference>
<proteinExistence type="inferred from homology"/>